<dbReference type="InterPro" id="IPR001461">
    <property type="entry name" value="Aspartic_peptidase_A1"/>
</dbReference>
<evidence type="ECO:0000259" key="3">
    <source>
        <dbReference type="PROSITE" id="PS51767"/>
    </source>
</evidence>
<evidence type="ECO:0000256" key="1">
    <source>
        <dbReference type="ARBA" id="ARBA00007447"/>
    </source>
</evidence>
<evidence type="ECO:0000313" key="4">
    <source>
        <dbReference type="EMBL" id="KAK4778154.1"/>
    </source>
</evidence>
<name>A0AAN7L5V4_9MYRT</name>
<evidence type="ECO:0000313" key="5">
    <source>
        <dbReference type="Proteomes" id="UP001345219"/>
    </source>
</evidence>
<dbReference type="InterPro" id="IPR032861">
    <property type="entry name" value="TAXi_N"/>
</dbReference>
<protein>
    <recommendedName>
        <fullName evidence="3">Peptidase A1 domain-containing protein</fullName>
    </recommendedName>
</protein>
<dbReference type="GO" id="GO:0006508">
    <property type="term" value="P:proteolysis"/>
    <property type="evidence" value="ECO:0007669"/>
    <property type="project" value="InterPro"/>
</dbReference>
<organism evidence="4 5">
    <name type="scientific">Trapa incisa</name>
    <dbReference type="NCBI Taxonomy" id="236973"/>
    <lineage>
        <taxon>Eukaryota</taxon>
        <taxon>Viridiplantae</taxon>
        <taxon>Streptophyta</taxon>
        <taxon>Embryophyta</taxon>
        <taxon>Tracheophyta</taxon>
        <taxon>Spermatophyta</taxon>
        <taxon>Magnoliopsida</taxon>
        <taxon>eudicotyledons</taxon>
        <taxon>Gunneridae</taxon>
        <taxon>Pentapetalae</taxon>
        <taxon>rosids</taxon>
        <taxon>malvids</taxon>
        <taxon>Myrtales</taxon>
        <taxon>Lythraceae</taxon>
        <taxon>Trapa</taxon>
    </lineage>
</organism>
<keyword evidence="5" id="KW-1185">Reference proteome</keyword>
<dbReference type="Pfam" id="PF14541">
    <property type="entry name" value="TAXi_C"/>
    <property type="match status" value="1"/>
</dbReference>
<dbReference type="PANTHER" id="PTHR47965:SF46">
    <property type="entry name" value="BASIC 7S GLOBULIN-LIKE"/>
    <property type="match status" value="1"/>
</dbReference>
<feature type="region of interest" description="Disordered" evidence="2">
    <location>
        <begin position="296"/>
        <end position="325"/>
    </location>
</feature>
<dbReference type="InterPro" id="IPR021109">
    <property type="entry name" value="Peptidase_aspartic_dom_sf"/>
</dbReference>
<dbReference type="SUPFAM" id="SSF50630">
    <property type="entry name" value="Acid proteases"/>
    <property type="match status" value="1"/>
</dbReference>
<evidence type="ECO:0000256" key="2">
    <source>
        <dbReference type="SAM" id="MobiDB-lite"/>
    </source>
</evidence>
<dbReference type="Pfam" id="PF14543">
    <property type="entry name" value="TAXi_N"/>
    <property type="match status" value="1"/>
</dbReference>
<dbReference type="InterPro" id="IPR033121">
    <property type="entry name" value="PEPTIDASE_A1"/>
</dbReference>
<dbReference type="PROSITE" id="PS51767">
    <property type="entry name" value="PEPTIDASE_A1"/>
    <property type="match status" value="1"/>
</dbReference>
<dbReference type="Gene3D" id="2.40.70.10">
    <property type="entry name" value="Acid Proteases"/>
    <property type="match status" value="2"/>
</dbReference>
<dbReference type="AlphaFoldDB" id="A0AAN7L5V4"/>
<dbReference type="PANTHER" id="PTHR47965">
    <property type="entry name" value="ASPARTYL PROTEASE-RELATED"/>
    <property type="match status" value="1"/>
</dbReference>
<gene>
    <name evidence="4" type="ORF">SAY87_018341</name>
</gene>
<accession>A0AAN7L5V4</accession>
<comment type="similarity">
    <text evidence="1">Belongs to the peptidase A1 family.</text>
</comment>
<sequence length="325" mass="35037">MPFLLPVTRDVSTLQYLTQIRLGSSRPLTLVLDLNGRHIWTSLAQSTRRSVLFRSSHCLSANGRNMRGGNATGASELSEGAVAVDSPQRSSIPAVHQFLFAHAPSSLLSGLASGARGVLGLGRVRTALPEQLSAAASGGDRRFFLCLSESDGIIVSCGDWPYSSSFPWRGDVSRSMIYAPLSTAEPESSREYSLNLKAIEVNGERLTLSPNSSILLSTIVPYTTMQSDIYRTFTGAFGKAAVTMNMTRAPGHPAAPFELCFSSDSIATAGSSVPEIEFVLQSEMVRWRVHGQNSMVRGERRGDVSGSSGRRAGSEERRRFGRAST</sequence>
<dbReference type="Proteomes" id="UP001345219">
    <property type="component" value="Chromosome 14"/>
</dbReference>
<reference evidence="4 5" key="1">
    <citation type="journal article" date="2023" name="Hortic Res">
        <title>Pangenome of water caltrop reveals structural variations and asymmetric subgenome divergence after allopolyploidization.</title>
        <authorList>
            <person name="Zhang X."/>
            <person name="Chen Y."/>
            <person name="Wang L."/>
            <person name="Yuan Y."/>
            <person name="Fang M."/>
            <person name="Shi L."/>
            <person name="Lu R."/>
            <person name="Comes H.P."/>
            <person name="Ma Y."/>
            <person name="Chen Y."/>
            <person name="Huang G."/>
            <person name="Zhou Y."/>
            <person name="Zheng Z."/>
            <person name="Qiu Y."/>
        </authorList>
    </citation>
    <scope>NUCLEOTIDE SEQUENCE [LARGE SCALE GENOMIC DNA]</scope>
    <source>
        <tissue evidence="4">Roots</tissue>
    </source>
</reference>
<comment type="caution">
    <text evidence="4">The sequence shown here is derived from an EMBL/GenBank/DDBJ whole genome shotgun (WGS) entry which is preliminary data.</text>
</comment>
<dbReference type="InterPro" id="IPR032799">
    <property type="entry name" value="TAXi_C"/>
</dbReference>
<dbReference type="EMBL" id="JAXIOK010000002">
    <property type="protein sequence ID" value="KAK4778154.1"/>
    <property type="molecule type" value="Genomic_DNA"/>
</dbReference>
<proteinExistence type="inferred from homology"/>
<feature type="domain" description="Peptidase A1" evidence="3">
    <location>
        <begin position="16"/>
        <end position="325"/>
    </location>
</feature>
<dbReference type="GO" id="GO:0004190">
    <property type="term" value="F:aspartic-type endopeptidase activity"/>
    <property type="evidence" value="ECO:0007669"/>
    <property type="project" value="InterPro"/>
</dbReference>